<comment type="caution">
    <text evidence="1">The sequence shown here is derived from an EMBL/GenBank/DDBJ whole genome shotgun (WGS) entry which is preliminary data.</text>
</comment>
<evidence type="ECO:0000313" key="2">
    <source>
        <dbReference type="Proteomes" id="UP000054988"/>
    </source>
</evidence>
<dbReference type="Proteomes" id="UP000054988">
    <property type="component" value="Unassembled WGS sequence"/>
</dbReference>
<proteinExistence type="predicted"/>
<organism evidence="1 2">
    <name type="scientific">Moniliophthora roreri</name>
    <name type="common">Frosty pod rot fungus</name>
    <name type="synonym">Monilia roreri</name>
    <dbReference type="NCBI Taxonomy" id="221103"/>
    <lineage>
        <taxon>Eukaryota</taxon>
        <taxon>Fungi</taxon>
        <taxon>Dikarya</taxon>
        <taxon>Basidiomycota</taxon>
        <taxon>Agaricomycotina</taxon>
        <taxon>Agaricomycetes</taxon>
        <taxon>Agaricomycetidae</taxon>
        <taxon>Agaricales</taxon>
        <taxon>Marasmiineae</taxon>
        <taxon>Marasmiaceae</taxon>
        <taxon>Moniliophthora</taxon>
    </lineage>
</organism>
<dbReference type="EMBL" id="LATX01002226">
    <property type="protein sequence ID" value="KTB32447.1"/>
    <property type="molecule type" value="Genomic_DNA"/>
</dbReference>
<sequence length="193" mass="21217">MADDFEDTMEVAFQSRAISFAEAWHIITAQGPTSRVPRSSVQHLDQQEAERAERSGYLPVRVAVVSAAPEKWVQVLLSELHLFHSGSVLLLQYTEAGVIAFSSDVLRRLRRKNMATAMMERKITPPTTSTALALAEFLDLGGDDEEVMELRGVFLPPPVMVVLKGIIDTNTVTALIWPTGSNVVVGCPTQEEP</sequence>
<dbReference type="AlphaFoldDB" id="A0A0W0F7Y4"/>
<name>A0A0W0F7Y4_MONRR</name>
<evidence type="ECO:0000313" key="1">
    <source>
        <dbReference type="EMBL" id="KTB32447.1"/>
    </source>
</evidence>
<gene>
    <name evidence="1" type="ORF">WG66_14973</name>
</gene>
<accession>A0A0W0F7Y4</accession>
<protein>
    <submittedName>
        <fullName evidence="1">Uncharacterized protein</fullName>
    </submittedName>
</protein>
<reference evidence="1 2" key="1">
    <citation type="submission" date="2015-12" db="EMBL/GenBank/DDBJ databases">
        <title>Draft genome sequence of Moniliophthora roreri, the causal agent of frosty pod rot of cacao.</title>
        <authorList>
            <person name="Aime M.C."/>
            <person name="Diaz-Valderrama J.R."/>
            <person name="Kijpornyongpan T."/>
            <person name="Phillips-Mora W."/>
        </authorList>
    </citation>
    <scope>NUCLEOTIDE SEQUENCE [LARGE SCALE GENOMIC DNA]</scope>
    <source>
        <strain evidence="1 2">MCA 2952</strain>
    </source>
</reference>